<accession>A0AAU8FTB7</accession>
<proteinExistence type="predicted"/>
<dbReference type="AlphaFoldDB" id="A0AAU8FTB7"/>
<name>A0AAU8FTB7_9BACT</name>
<dbReference type="RefSeq" id="WP_353722479.1">
    <property type="nucleotide sequence ID" value="NZ_CP159289.1"/>
</dbReference>
<reference evidence="1" key="1">
    <citation type="submission" date="2024-06" db="EMBL/GenBank/DDBJ databases">
        <title>Sequencing and assembly of the genome of Dyadobacter sp. strain 676, a symbiont of Cyamopsis tetragonoloba.</title>
        <authorList>
            <person name="Guro P."/>
            <person name="Sazanova A."/>
            <person name="Kuznetsova I."/>
            <person name="Belimov A."/>
            <person name="Safronova V."/>
        </authorList>
    </citation>
    <scope>NUCLEOTIDE SEQUENCE</scope>
    <source>
        <strain evidence="1">676</strain>
    </source>
</reference>
<gene>
    <name evidence="1" type="ORF">ABV298_12770</name>
</gene>
<evidence type="ECO:0000313" key="1">
    <source>
        <dbReference type="EMBL" id="XCH27217.1"/>
    </source>
</evidence>
<organism evidence="1">
    <name type="scientific">Dyadobacter sp. 676</name>
    <dbReference type="NCBI Taxonomy" id="3088362"/>
    <lineage>
        <taxon>Bacteria</taxon>
        <taxon>Pseudomonadati</taxon>
        <taxon>Bacteroidota</taxon>
        <taxon>Cytophagia</taxon>
        <taxon>Cytophagales</taxon>
        <taxon>Spirosomataceae</taxon>
        <taxon>Dyadobacter</taxon>
    </lineage>
</organism>
<sequence length="75" mass="8677">MAAQEARSQGIGYRRKHLEYYDDKPIHYGILFAVPFTRFNIKHSNDFISKRFGVCYPVAHKCGIPDGFHDQCVSK</sequence>
<protein>
    <submittedName>
        <fullName evidence="1">Uncharacterized protein</fullName>
    </submittedName>
</protein>
<dbReference type="EMBL" id="CP159289">
    <property type="protein sequence ID" value="XCH27217.1"/>
    <property type="molecule type" value="Genomic_DNA"/>
</dbReference>